<sequence>MNDPNSVIPESAKPAWWRGYEEWQVRRHEKFLRRYGHRFPRLRNRRSARKLVVALVISVILVIASAIVMFFTMWAAPAFIGLISFVMLPLIYVLRAVTRNVSDAPASALDEFELASRNAARSIAYTALWVSMFVPYLVLIILSGGGDNSVGGQVIYGSAVLLIVLVAGATCIPTCLIGWWLPDPDPEDFATYPQVVANENVSQSGGFEQ</sequence>
<gene>
    <name evidence="3" type="ORF">DFJ75_3549</name>
    <name evidence="2" type="ORF">R4198_12780</name>
</gene>
<evidence type="ECO:0000313" key="4">
    <source>
        <dbReference type="Proteomes" id="UP000274762"/>
    </source>
</evidence>
<proteinExistence type="predicted"/>
<organism evidence="3 4">
    <name type="scientific">Williamsia marianensis</name>
    <dbReference type="NCBI Taxonomy" id="85044"/>
    <lineage>
        <taxon>Bacteria</taxon>
        <taxon>Bacillati</taxon>
        <taxon>Actinomycetota</taxon>
        <taxon>Actinomycetes</taxon>
        <taxon>Mycobacteriales</taxon>
        <taxon>Nocardiaceae</taxon>
        <taxon>Williamsia</taxon>
    </lineage>
</organism>
<dbReference type="EMBL" id="RBKV01000001">
    <property type="protein sequence ID" value="RKR96695.1"/>
    <property type="molecule type" value="Genomic_DNA"/>
</dbReference>
<feature type="transmembrane region" description="Helical" evidence="1">
    <location>
        <begin position="51"/>
        <end position="72"/>
    </location>
</feature>
<dbReference type="Proteomes" id="UP001185792">
    <property type="component" value="Unassembled WGS sequence"/>
</dbReference>
<feature type="transmembrane region" description="Helical" evidence="1">
    <location>
        <begin position="123"/>
        <end position="142"/>
    </location>
</feature>
<comment type="caution">
    <text evidence="3">The sequence shown here is derived from an EMBL/GenBank/DDBJ whole genome shotgun (WGS) entry which is preliminary data.</text>
</comment>
<dbReference type="Proteomes" id="UP000274762">
    <property type="component" value="Unassembled WGS sequence"/>
</dbReference>
<reference evidence="3 4" key="1">
    <citation type="submission" date="2018-10" db="EMBL/GenBank/DDBJ databases">
        <title>Sequencing the genomes of 1000 actinobacteria strains.</title>
        <authorList>
            <person name="Klenk H.-P."/>
        </authorList>
    </citation>
    <scope>NUCLEOTIDE SEQUENCE [LARGE SCALE GENOMIC DNA]</scope>
    <source>
        <strain evidence="3 4">DSM 44343</strain>
    </source>
</reference>
<feature type="transmembrane region" description="Helical" evidence="1">
    <location>
        <begin position="154"/>
        <end position="181"/>
    </location>
</feature>
<dbReference type="AlphaFoldDB" id="A0A315TAB1"/>
<name>A0A315TAB1_WILMA</name>
<dbReference type="EMBL" id="JAWLUM010000002">
    <property type="protein sequence ID" value="MDV7134574.1"/>
    <property type="molecule type" value="Genomic_DNA"/>
</dbReference>
<reference evidence="2 5" key="2">
    <citation type="submission" date="2023-10" db="EMBL/GenBank/DDBJ databases">
        <title>Development of a sustainable strategy for remediation of hydrocarbon-contaminated territories based on the waste exchange concept.</title>
        <authorList>
            <person name="Krivoruchko A."/>
        </authorList>
    </citation>
    <scope>NUCLEOTIDE SEQUENCE [LARGE SCALE GENOMIC DNA]</scope>
    <source>
        <strain evidence="2 5">IEGM 1236</strain>
    </source>
</reference>
<accession>A0A315TAB1</accession>
<keyword evidence="1" id="KW-1133">Transmembrane helix</keyword>
<feature type="transmembrane region" description="Helical" evidence="1">
    <location>
        <begin position="78"/>
        <end position="97"/>
    </location>
</feature>
<keyword evidence="5" id="KW-1185">Reference proteome</keyword>
<evidence type="ECO:0000313" key="5">
    <source>
        <dbReference type="Proteomes" id="UP001185792"/>
    </source>
</evidence>
<evidence type="ECO:0000313" key="3">
    <source>
        <dbReference type="EMBL" id="RKR96695.1"/>
    </source>
</evidence>
<protein>
    <submittedName>
        <fullName evidence="3">Uncharacterized protein</fullName>
    </submittedName>
</protein>
<accession>A0A495K7D9</accession>
<keyword evidence="1" id="KW-0472">Membrane</keyword>
<keyword evidence="1" id="KW-0812">Transmembrane</keyword>
<dbReference type="RefSeq" id="WP_174548698.1">
    <property type="nucleotide sequence ID" value="NZ_CBCRXS010000003.1"/>
</dbReference>
<evidence type="ECO:0000313" key="2">
    <source>
        <dbReference type="EMBL" id="MDV7134574.1"/>
    </source>
</evidence>
<evidence type="ECO:0000256" key="1">
    <source>
        <dbReference type="SAM" id="Phobius"/>
    </source>
</evidence>